<protein>
    <recommendedName>
        <fullName evidence="1">BRCT domain-containing protein</fullName>
    </recommendedName>
</protein>
<dbReference type="Proteomes" id="UP001501509">
    <property type="component" value="Unassembled WGS sequence"/>
</dbReference>
<dbReference type="InterPro" id="IPR036420">
    <property type="entry name" value="BRCT_dom_sf"/>
</dbReference>
<evidence type="ECO:0000259" key="1">
    <source>
        <dbReference type="PROSITE" id="PS50172"/>
    </source>
</evidence>
<dbReference type="CDD" id="cd17748">
    <property type="entry name" value="BRCT_DNA_ligase_like"/>
    <property type="match status" value="1"/>
</dbReference>
<reference evidence="2 3" key="1">
    <citation type="journal article" date="2019" name="Int. J. Syst. Evol. Microbiol.">
        <title>The Global Catalogue of Microorganisms (GCM) 10K type strain sequencing project: providing services to taxonomists for standard genome sequencing and annotation.</title>
        <authorList>
            <consortium name="The Broad Institute Genomics Platform"/>
            <consortium name="The Broad Institute Genome Sequencing Center for Infectious Disease"/>
            <person name="Wu L."/>
            <person name="Ma J."/>
        </authorList>
    </citation>
    <scope>NUCLEOTIDE SEQUENCE [LARGE SCALE GENOMIC DNA]</scope>
    <source>
        <strain evidence="2 3">JCM 6833</strain>
    </source>
</reference>
<dbReference type="Gene3D" id="3.40.50.10190">
    <property type="entry name" value="BRCT domain"/>
    <property type="match status" value="1"/>
</dbReference>
<accession>A0ABN3Q5G7</accession>
<dbReference type="EMBL" id="BAAATD010000008">
    <property type="protein sequence ID" value="GAA2614711.1"/>
    <property type="molecule type" value="Genomic_DNA"/>
</dbReference>
<dbReference type="SUPFAM" id="SSF56091">
    <property type="entry name" value="DNA ligase/mRNA capping enzyme, catalytic domain"/>
    <property type="match status" value="1"/>
</dbReference>
<dbReference type="SMART" id="SM00292">
    <property type="entry name" value="BRCT"/>
    <property type="match status" value="1"/>
</dbReference>
<feature type="domain" description="BRCT" evidence="1">
    <location>
        <begin position="111"/>
        <end position="196"/>
    </location>
</feature>
<sequence>MVMTNAPGLTEIDDQAAYAAAVQTAVSAAAAYYGEGDSPLDDDAFDRLVRGIAAYEQAHPEHVLPDSPTGKVAGGAVIGAPLIDKLVAAGLTMTEPGATAPGPATSAEEPSADLPLAGLSVVVTGAMSGPLADLSRNEMNELVERAGGKASSSVSARTSFLVAGDKAGSKRAKAEKLGVEIKTPEEFAALVADHLL</sequence>
<keyword evidence="3" id="KW-1185">Reference proteome</keyword>
<dbReference type="PROSITE" id="PS50172">
    <property type="entry name" value="BRCT"/>
    <property type="match status" value="1"/>
</dbReference>
<dbReference type="Gene3D" id="1.10.287.610">
    <property type="entry name" value="Helix hairpin bin"/>
    <property type="match status" value="1"/>
</dbReference>
<comment type="caution">
    <text evidence="2">The sequence shown here is derived from an EMBL/GenBank/DDBJ whole genome shotgun (WGS) entry which is preliminary data.</text>
</comment>
<dbReference type="SUPFAM" id="SSF52113">
    <property type="entry name" value="BRCT domain"/>
    <property type="match status" value="1"/>
</dbReference>
<dbReference type="Pfam" id="PF00533">
    <property type="entry name" value="BRCT"/>
    <property type="match status" value="1"/>
</dbReference>
<dbReference type="InterPro" id="IPR001357">
    <property type="entry name" value="BRCT_dom"/>
</dbReference>
<organism evidence="2 3">
    <name type="scientific">Actinomadura fulvescens</name>
    <dbReference type="NCBI Taxonomy" id="46160"/>
    <lineage>
        <taxon>Bacteria</taxon>
        <taxon>Bacillati</taxon>
        <taxon>Actinomycetota</taxon>
        <taxon>Actinomycetes</taxon>
        <taxon>Streptosporangiales</taxon>
        <taxon>Thermomonosporaceae</taxon>
        <taxon>Actinomadura</taxon>
    </lineage>
</organism>
<name>A0ABN3Q5G7_9ACTN</name>
<evidence type="ECO:0000313" key="2">
    <source>
        <dbReference type="EMBL" id="GAA2614711.1"/>
    </source>
</evidence>
<proteinExistence type="predicted"/>
<gene>
    <name evidence="2" type="ORF">GCM10010411_57080</name>
</gene>
<evidence type="ECO:0000313" key="3">
    <source>
        <dbReference type="Proteomes" id="UP001501509"/>
    </source>
</evidence>